<accession>A0A2K9ZH05</accession>
<name>A0A2K9ZH05_RHILE</name>
<gene>
    <name evidence="1" type="ORF">CUJ84_pRLN3000192</name>
</gene>
<protein>
    <submittedName>
        <fullName evidence="1">Uncharacterized protein</fullName>
    </submittedName>
</protein>
<dbReference type="Proteomes" id="UP000238523">
    <property type="component" value="Plasmid pRLN3"/>
</dbReference>
<geneLocation type="plasmid" evidence="2">
    <name>prln3</name>
</geneLocation>
<keyword evidence="1" id="KW-0614">Plasmid</keyword>
<proteinExistence type="predicted"/>
<organism evidence="1 2">
    <name type="scientific">Rhizobium leguminosarum</name>
    <dbReference type="NCBI Taxonomy" id="384"/>
    <lineage>
        <taxon>Bacteria</taxon>
        <taxon>Pseudomonadati</taxon>
        <taxon>Pseudomonadota</taxon>
        <taxon>Alphaproteobacteria</taxon>
        <taxon>Hyphomicrobiales</taxon>
        <taxon>Rhizobiaceae</taxon>
        <taxon>Rhizobium/Agrobacterium group</taxon>
        <taxon>Rhizobium</taxon>
    </lineage>
</organism>
<dbReference type="AlphaFoldDB" id="A0A2K9ZH05"/>
<dbReference type="RefSeq" id="WP_105009793.1">
    <property type="nucleotide sequence ID" value="NZ_CP025015.1"/>
</dbReference>
<reference evidence="1 2" key="1">
    <citation type="submission" date="2017-11" db="EMBL/GenBank/DDBJ databases">
        <title>Complete genome of Rhizobium leguminosarum Norway, an ineffective micro-symbiont.</title>
        <authorList>
            <person name="Hoffrichter A."/>
            <person name="Liang J."/>
            <person name="Brachmann A."/>
            <person name="Marin M."/>
        </authorList>
    </citation>
    <scope>NUCLEOTIDE SEQUENCE [LARGE SCALE GENOMIC DNA]</scope>
    <source>
        <strain evidence="1 2">Norway</strain>
        <plasmid evidence="2">Plasmid prln3</plasmid>
    </source>
</reference>
<sequence>MQRRVEIVLSWAKDFWRALWPRRSKAHRVPTQRYAPRPRVGFAHWKGTGSAPAGHWAACHPSTEHIFKAEVTCPRGHQLTLKGHSISAEGQVQPSVVCRHLGCDFHEFVVLDNWAQRRAAVPAIRTS</sequence>
<dbReference type="EMBL" id="CP025015">
    <property type="protein sequence ID" value="AUW47321.1"/>
    <property type="molecule type" value="Genomic_DNA"/>
</dbReference>
<evidence type="ECO:0000313" key="2">
    <source>
        <dbReference type="Proteomes" id="UP000238523"/>
    </source>
</evidence>
<evidence type="ECO:0000313" key="1">
    <source>
        <dbReference type="EMBL" id="AUW47321.1"/>
    </source>
</evidence>